<proteinExistence type="predicted"/>
<evidence type="ECO:0000313" key="2">
    <source>
        <dbReference type="Proteomes" id="UP000299102"/>
    </source>
</evidence>
<sequence length="214" mass="24060">MFHLSGHAHEAVYLYAQVLHSGLPFHLLSPESQLRWHGTLLAGQKGGRLCDIHSDTPLRQLCYLSTSIPSRAVMIFPIWRPGTTTVSGRRPFCHEGRRCVFHLDEEFLRRPPKYPAVCSYIDCTYYIVEPWVDYCMIPRGQIFRDGVESTMRTRLTTLGDDPHPCGSRLYGKIFVQPSLLELIGESLNAPPVLSAIKFCYLSGIPGCLHSPGSS</sequence>
<evidence type="ECO:0000313" key="1">
    <source>
        <dbReference type="EMBL" id="GBP71044.1"/>
    </source>
</evidence>
<protein>
    <submittedName>
        <fullName evidence="1">Uncharacterized protein</fullName>
    </submittedName>
</protein>
<keyword evidence="2" id="KW-1185">Reference proteome</keyword>
<dbReference type="EMBL" id="BGZK01001095">
    <property type="protein sequence ID" value="GBP71044.1"/>
    <property type="molecule type" value="Genomic_DNA"/>
</dbReference>
<accession>A0A4C1Y809</accession>
<gene>
    <name evidence="1" type="ORF">EVAR_37884_1</name>
</gene>
<organism evidence="1 2">
    <name type="scientific">Eumeta variegata</name>
    <name type="common">Bagworm moth</name>
    <name type="synonym">Eumeta japonica</name>
    <dbReference type="NCBI Taxonomy" id="151549"/>
    <lineage>
        <taxon>Eukaryota</taxon>
        <taxon>Metazoa</taxon>
        <taxon>Ecdysozoa</taxon>
        <taxon>Arthropoda</taxon>
        <taxon>Hexapoda</taxon>
        <taxon>Insecta</taxon>
        <taxon>Pterygota</taxon>
        <taxon>Neoptera</taxon>
        <taxon>Endopterygota</taxon>
        <taxon>Lepidoptera</taxon>
        <taxon>Glossata</taxon>
        <taxon>Ditrysia</taxon>
        <taxon>Tineoidea</taxon>
        <taxon>Psychidae</taxon>
        <taxon>Oiketicinae</taxon>
        <taxon>Eumeta</taxon>
    </lineage>
</organism>
<comment type="caution">
    <text evidence="1">The sequence shown here is derived from an EMBL/GenBank/DDBJ whole genome shotgun (WGS) entry which is preliminary data.</text>
</comment>
<dbReference type="Proteomes" id="UP000299102">
    <property type="component" value="Unassembled WGS sequence"/>
</dbReference>
<dbReference type="AlphaFoldDB" id="A0A4C1Y809"/>
<name>A0A4C1Y809_EUMVA</name>
<reference evidence="1 2" key="1">
    <citation type="journal article" date="2019" name="Commun. Biol.">
        <title>The bagworm genome reveals a unique fibroin gene that provides high tensile strength.</title>
        <authorList>
            <person name="Kono N."/>
            <person name="Nakamura H."/>
            <person name="Ohtoshi R."/>
            <person name="Tomita M."/>
            <person name="Numata K."/>
            <person name="Arakawa K."/>
        </authorList>
    </citation>
    <scope>NUCLEOTIDE SEQUENCE [LARGE SCALE GENOMIC DNA]</scope>
</reference>